<dbReference type="PANTHER" id="PTHR35158:SF1">
    <property type="entry name" value="CDNA SEQUENCE CN725425"/>
    <property type="match status" value="1"/>
</dbReference>
<dbReference type="InterPro" id="IPR027883">
    <property type="entry name" value="Redic1-like"/>
</dbReference>
<feature type="region of interest" description="Disordered" evidence="1">
    <location>
        <begin position="1"/>
        <end position="23"/>
    </location>
</feature>
<dbReference type="OrthoDB" id="5965145at2759"/>
<sequence length="222" mass="25469">MNWIGGARSRLNRRNEKRKQEQFFEDKRKAKQLNNTTVTSHFQSSSLHLSQDILSIKTLSNAYSEKSVESCKPPKHARFVDLEHGKSNSRFVSLKSHDDSFEKNIKPSKLPLGEYDETLSKSCFPKEKVDFSICKGVNKMVDFLDESVIEESKAYEKCLSSSEESLVEEAENVVLKDTVKLQQKEIKKVNKESNLPTMTKSQANEKMKEIKSSNAFFNLFNC</sequence>
<proteinExistence type="predicted"/>
<evidence type="ECO:0000313" key="3">
    <source>
        <dbReference type="Proteomes" id="UP000594262"/>
    </source>
</evidence>
<keyword evidence="3" id="KW-1185">Reference proteome</keyword>
<dbReference type="EnsemblMetazoa" id="CLYHEMT010501.1">
    <property type="protein sequence ID" value="CLYHEMP010501.1"/>
    <property type="gene ID" value="CLYHEMG010501"/>
</dbReference>
<dbReference type="AlphaFoldDB" id="A0A7M5VG84"/>
<accession>A0A7M5VG84</accession>
<dbReference type="PANTHER" id="PTHR35158">
    <property type="entry name" value="CDNA SEQUENCE CN725425"/>
    <property type="match status" value="1"/>
</dbReference>
<reference evidence="2" key="1">
    <citation type="submission" date="2021-01" db="UniProtKB">
        <authorList>
            <consortium name="EnsemblMetazoa"/>
        </authorList>
    </citation>
    <scope>IDENTIFICATION</scope>
</reference>
<organism evidence="2 3">
    <name type="scientific">Clytia hemisphaerica</name>
    <dbReference type="NCBI Taxonomy" id="252671"/>
    <lineage>
        <taxon>Eukaryota</taxon>
        <taxon>Metazoa</taxon>
        <taxon>Cnidaria</taxon>
        <taxon>Hydrozoa</taxon>
        <taxon>Hydroidolina</taxon>
        <taxon>Leptothecata</taxon>
        <taxon>Obeliida</taxon>
        <taxon>Clytiidae</taxon>
        <taxon>Clytia</taxon>
    </lineage>
</organism>
<dbReference type="Proteomes" id="UP000594262">
    <property type="component" value="Unplaced"/>
</dbReference>
<evidence type="ECO:0000256" key="1">
    <source>
        <dbReference type="SAM" id="MobiDB-lite"/>
    </source>
</evidence>
<name>A0A7M5VG84_9CNID</name>
<evidence type="ECO:0000313" key="2">
    <source>
        <dbReference type="EnsemblMetazoa" id="CLYHEMP010501.1"/>
    </source>
</evidence>
<protein>
    <submittedName>
        <fullName evidence="2">Uncharacterized protein</fullName>
    </submittedName>
</protein>